<keyword evidence="2" id="KW-1185">Reference proteome</keyword>
<dbReference type="RefSeq" id="WP_343896657.1">
    <property type="nucleotide sequence ID" value="NZ_BAAAFZ010000055.1"/>
</dbReference>
<dbReference type="Proteomes" id="UP001501588">
    <property type="component" value="Unassembled WGS sequence"/>
</dbReference>
<gene>
    <name evidence="1" type="ORF">GCM10009416_34900</name>
</gene>
<organism evidence="1 2">
    <name type="scientific">Craurococcus roseus</name>
    <dbReference type="NCBI Taxonomy" id="77585"/>
    <lineage>
        <taxon>Bacteria</taxon>
        <taxon>Pseudomonadati</taxon>
        <taxon>Pseudomonadota</taxon>
        <taxon>Alphaproteobacteria</taxon>
        <taxon>Acetobacterales</taxon>
        <taxon>Acetobacteraceae</taxon>
        <taxon>Craurococcus</taxon>
    </lineage>
</organism>
<name>A0ABN1FLV3_9PROT</name>
<evidence type="ECO:0008006" key="3">
    <source>
        <dbReference type="Google" id="ProtNLM"/>
    </source>
</evidence>
<protein>
    <recommendedName>
        <fullName evidence="3">Addiction module antitoxin RelB</fullName>
    </recommendedName>
</protein>
<reference evidence="1 2" key="1">
    <citation type="journal article" date="2019" name="Int. J. Syst. Evol. Microbiol.">
        <title>The Global Catalogue of Microorganisms (GCM) 10K type strain sequencing project: providing services to taxonomists for standard genome sequencing and annotation.</title>
        <authorList>
            <consortium name="The Broad Institute Genomics Platform"/>
            <consortium name="The Broad Institute Genome Sequencing Center for Infectious Disease"/>
            <person name="Wu L."/>
            <person name="Ma J."/>
        </authorList>
    </citation>
    <scope>NUCLEOTIDE SEQUENCE [LARGE SCALE GENOMIC DNA]</scope>
    <source>
        <strain evidence="1 2">JCM 9933</strain>
    </source>
</reference>
<accession>A0ABN1FLV3</accession>
<proteinExistence type="predicted"/>
<dbReference type="EMBL" id="BAAAFZ010000055">
    <property type="protein sequence ID" value="GAA0593549.1"/>
    <property type="molecule type" value="Genomic_DNA"/>
</dbReference>
<evidence type="ECO:0000313" key="2">
    <source>
        <dbReference type="Proteomes" id="UP001501588"/>
    </source>
</evidence>
<evidence type="ECO:0000313" key="1">
    <source>
        <dbReference type="EMBL" id="GAA0593549.1"/>
    </source>
</evidence>
<sequence>MSQASKIEIPVEAVMAAALSDARRLEAVGRLVDRLVRPGADDPLVALFERTAAEAREAGLTEAEIEAELAAYNAERRG</sequence>
<comment type="caution">
    <text evidence="1">The sequence shown here is derived from an EMBL/GenBank/DDBJ whole genome shotgun (WGS) entry which is preliminary data.</text>
</comment>